<feature type="domain" description="DUF1980" evidence="2">
    <location>
        <begin position="9"/>
        <end position="90"/>
    </location>
</feature>
<feature type="transmembrane region" description="Helical" evidence="1">
    <location>
        <begin position="35"/>
        <end position="54"/>
    </location>
</feature>
<keyword evidence="1" id="KW-0812">Transmembrane</keyword>
<dbReference type="PANTHER" id="PTHR40047">
    <property type="entry name" value="UPF0703 PROTEIN YCGQ"/>
    <property type="match status" value="1"/>
</dbReference>
<dbReference type="AlphaFoldDB" id="A0A7I7ST99"/>
<dbReference type="Pfam" id="PF21537">
    <property type="entry name" value="DUF1980_C"/>
    <property type="match status" value="1"/>
</dbReference>
<dbReference type="InterPro" id="IPR048447">
    <property type="entry name" value="DUF1980_C"/>
</dbReference>
<name>A0A7I7ST99_9MYCO</name>
<evidence type="ECO:0000259" key="3">
    <source>
        <dbReference type="Pfam" id="PF21537"/>
    </source>
</evidence>
<dbReference type="KEGG" id="msar:MSAR_21820"/>
<dbReference type="RefSeq" id="WP_163696868.1">
    <property type="nucleotide sequence ID" value="NZ_AP022595.1"/>
</dbReference>
<feature type="domain" description="DUF1980" evidence="3">
    <location>
        <begin position="141"/>
        <end position="232"/>
    </location>
</feature>
<evidence type="ECO:0000313" key="4">
    <source>
        <dbReference type="EMBL" id="BBY59046.1"/>
    </source>
</evidence>
<reference evidence="4 5" key="1">
    <citation type="journal article" date="2019" name="Emerg. Microbes Infect.">
        <title>Comprehensive subspecies identification of 175 nontuberculous mycobacteria species based on 7547 genomic profiles.</title>
        <authorList>
            <person name="Matsumoto Y."/>
            <person name="Kinjo T."/>
            <person name="Motooka D."/>
            <person name="Nabeya D."/>
            <person name="Jung N."/>
            <person name="Uechi K."/>
            <person name="Horii T."/>
            <person name="Iida T."/>
            <person name="Fujita J."/>
            <person name="Nakamura S."/>
        </authorList>
    </citation>
    <scope>NUCLEOTIDE SEQUENCE [LARGE SCALE GENOMIC DNA]</scope>
    <source>
        <strain evidence="4 5">JCM 30395</strain>
    </source>
</reference>
<evidence type="ECO:0008006" key="6">
    <source>
        <dbReference type="Google" id="ProtNLM"/>
    </source>
</evidence>
<dbReference type="NCBIfam" id="TIGR03943">
    <property type="entry name" value="TIGR03943 family putative permease subunit"/>
    <property type="match status" value="1"/>
</dbReference>
<dbReference type="InterPro" id="IPR015402">
    <property type="entry name" value="DUF1980"/>
</dbReference>
<evidence type="ECO:0000259" key="2">
    <source>
        <dbReference type="Pfam" id="PF09323"/>
    </source>
</evidence>
<dbReference type="PANTHER" id="PTHR40047:SF1">
    <property type="entry name" value="UPF0703 PROTEIN YCGQ"/>
    <property type="match status" value="1"/>
</dbReference>
<evidence type="ECO:0000256" key="1">
    <source>
        <dbReference type="SAM" id="Phobius"/>
    </source>
</evidence>
<evidence type="ECO:0000313" key="5">
    <source>
        <dbReference type="Proteomes" id="UP000466445"/>
    </source>
</evidence>
<dbReference type="InterPro" id="IPR048493">
    <property type="entry name" value="DUF1980_N"/>
</dbReference>
<accession>A0A7I7ST99</accession>
<organism evidence="4 5">
    <name type="scientific">Mycolicibacterium sarraceniae</name>
    <dbReference type="NCBI Taxonomy" id="1534348"/>
    <lineage>
        <taxon>Bacteria</taxon>
        <taxon>Bacillati</taxon>
        <taxon>Actinomycetota</taxon>
        <taxon>Actinomycetes</taxon>
        <taxon>Mycobacteriales</taxon>
        <taxon>Mycobacteriaceae</taxon>
        <taxon>Mycolicibacterium</taxon>
    </lineage>
</organism>
<proteinExistence type="predicted"/>
<gene>
    <name evidence="4" type="ORF">MSAR_21820</name>
</gene>
<keyword evidence="1" id="KW-1133">Transmembrane helix</keyword>
<dbReference type="Pfam" id="PF09323">
    <property type="entry name" value="DUF1980"/>
    <property type="match status" value="1"/>
</dbReference>
<dbReference type="Proteomes" id="UP000466445">
    <property type="component" value="Chromosome"/>
</dbReference>
<protein>
    <recommendedName>
        <fullName evidence="6">TIGR03943 family protein</fullName>
    </recommendedName>
</protein>
<feature type="transmembrane region" description="Helical" evidence="1">
    <location>
        <begin position="75"/>
        <end position="94"/>
    </location>
</feature>
<dbReference type="InterPro" id="IPR052955">
    <property type="entry name" value="UPF0703_membrane_permease"/>
</dbReference>
<keyword evidence="1" id="KW-0472">Membrane</keyword>
<dbReference type="EMBL" id="AP022595">
    <property type="protein sequence ID" value="BBY59046.1"/>
    <property type="molecule type" value="Genomic_DNA"/>
</dbReference>
<sequence>MRRETENTLLLIVGIALVMVTVTGAYTRYVKPGMLPWLAISSAVVIGLALVAIARDVRGAEQHHEHAGHVHRNSIVWLLVLPVVLLIFVVPPALSARAAAPAAVTVTGARSFPPLPPGAAPAVSLPEILMRVAVGKVGGLDGRKITTTGFIMRDGDQVYLAKIVIICCAADAQLARLHLSGPAMSSATAYAENTWLRLEGTVPAGQTYSGTSSIPTLEVSSITRIDPPANTYG</sequence>
<feature type="transmembrane region" description="Helical" evidence="1">
    <location>
        <begin position="9"/>
        <end position="29"/>
    </location>
</feature>
<keyword evidence="5" id="KW-1185">Reference proteome</keyword>